<protein>
    <submittedName>
        <fullName evidence="3">Chitin synthesis regulation, resistance to congo red-domain-containing protein</fullName>
    </submittedName>
</protein>
<keyword evidence="4" id="KW-1185">Reference proteome</keyword>
<dbReference type="Pfam" id="PF12273">
    <property type="entry name" value="RCR"/>
    <property type="match status" value="1"/>
</dbReference>
<organism evidence="3 4">
    <name type="scientific">Lophiotrema nucula</name>
    <dbReference type="NCBI Taxonomy" id="690887"/>
    <lineage>
        <taxon>Eukaryota</taxon>
        <taxon>Fungi</taxon>
        <taxon>Dikarya</taxon>
        <taxon>Ascomycota</taxon>
        <taxon>Pezizomycotina</taxon>
        <taxon>Dothideomycetes</taxon>
        <taxon>Pleosporomycetidae</taxon>
        <taxon>Pleosporales</taxon>
        <taxon>Lophiotremataceae</taxon>
        <taxon>Lophiotrema</taxon>
    </lineage>
</organism>
<evidence type="ECO:0000313" key="4">
    <source>
        <dbReference type="Proteomes" id="UP000799770"/>
    </source>
</evidence>
<dbReference type="Proteomes" id="UP000799770">
    <property type="component" value="Unassembled WGS sequence"/>
</dbReference>
<keyword evidence="2" id="KW-0472">Membrane</keyword>
<dbReference type="PANTHER" id="PTHR28187:SF1">
    <property type="entry name" value="PROTEIN RCR1-RELATED"/>
    <property type="match status" value="1"/>
</dbReference>
<dbReference type="PANTHER" id="PTHR28187">
    <property type="entry name" value="PROTEIN RCR1-RELATED"/>
    <property type="match status" value="1"/>
</dbReference>
<gene>
    <name evidence="3" type="ORF">BDV96DRAFT_64587</name>
</gene>
<evidence type="ECO:0000256" key="1">
    <source>
        <dbReference type="SAM" id="MobiDB-lite"/>
    </source>
</evidence>
<feature type="transmembrane region" description="Helical" evidence="2">
    <location>
        <begin position="34"/>
        <end position="56"/>
    </location>
</feature>
<dbReference type="AlphaFoldDB" id="A0A6A5ZA01"/>
<dbReference type="EMBL" id="ML977323">
    <property type="protein sequence ID" value="KAF2115218.1"/>
    <property type="molecule type" value="Genomic_DNA"/>
</dbReference>
<sequence length="121" mass="13695">MPALVQARAVYGDCYYENGIRYCRRSAWNDWVRWLVLVLVVLGFFLLFVVCSCITARRRRKAGSAPYYGTGWMARPGQHNQSAQPYYNNKGVELQQPQPAYNRGDADNVYAPPAGPPPGKH</sequence>
<keyword evidence="2" id="KW-0812">Transmembrane</keyword>
<evidence type="ECO:0000313" key="3">
    <source>
        <dbReference type="EMBL" id="KAF2115218.1"/>
    </source>
</evidence>
<dbReference type="GO" id="GO:0016192">
    <property type="term" value="P:vesicle-mediated transport"/>
    <property type="evidence" value="ECO:0007669"/>
    <property type="project" value="TreeGrafter"/>
</dbReference>
<dbReference type="InterPro" id="IPR020999">
    <property type="entry name" value="Chitin_synth_reg_RCR"/>
</dbReference>
<name>A0A6A5ZA01_9PLEO</name>
<reference evidence="3" key="1">
    <citation type="journal article" date="2020" name="Stud. Mycol.">
        <title>101 Dothideomycetes genomes: a test case for predicting lifestyles and emergence of pathogens.</title>
        <authorList>
            <person name="Haridas S."/>
            <person name="Albert R."/>
            <person name="Binder M."/>
            <person name="Bloem J."/>
            <person name="Labutti K."/>
            <person name="Salamov A."/>
            <person name="Andreopoulos B."/>
            <person name="Baker S."/>
            <person name="Barry K."/>
            <person name="Bills G."/>
            <person name="Bluhm B."/>
            <person name="Cannon C."/>
            <person name="Castanera R."/>
            <person name="Culley D."/>
            <person name="Daum C."/>
            <person name="Ezra D."/>
            <person name="Gonzalez J."/>
            <person name="Henrissat B."/>
            <person name="Kuo A."/>
            <person name="Liang C."/>
            <person name="Lipzen A."/>
            <person name="Lutzoni F."/>
            <person name="Magnuson J."/>
            <person name="Mondo S."/>
            <person name="Nolan M."/>
            <person name="Ohm R."/>
            <person name="Pangilinan J."/>
            <person name="Park H.-J."/>
            <person name="Ramirez L."/>
            <person name="Alfaro M."/>
            <person name="Sun H."/>
            <person name="Tritt A."/>
            <person name="Yoshinaga Y."/>
            <person name="Zwiers L.-H."/>
            <person name="Turgeon B."/>
            <person name="Goodwin S."/>
            <person name="Spatafora J."/>
            <person name="Crous P."/>
            <person name="Grigoriev I."/>
        </authorList>
    </citation>
    <scope>NUCLEOTIDE SEQUENCE</scope>
    <source>
        <strain evidence="3">CBS 627.86</strain>
    </source>
</reference>
<keyword evidence="2" id="KW-1133">Transmembrane helix</keyword>
<accession>A0A6A5ZA01</accession>
<dbReference type="OrthoDB" id="3556830at2759"/>
<evidence type="ECO:0000256" key="2">
    <source>
        <dbReference type="SAM" id="Phobius"/>
    </source>
</evidence>
<proteinExistence type="predicted"/>
<feature type="region of interest" description="Disordered" evidence="1">
    <location>
        <begin position="96"/>
        <end position="121"/>
    </location>
</feature>